<accession>A0AAW1JKE9</accession>
<sequence>MTLNPNCKNGVNYHRRVFLRQVAFELTEEHIQRRKQQPGLHQEVLIAIEFCANVVKRSILPEDQNKEKVTRRRCYMCPSVIHRKTKTVCFKCAKNICGELSDKTVICANITNLQQKLLLDVFVKFS</sequence>
<gene>
    <name evidence="1" type="ORF">QE152_g27790</name>
</gene>
<dbReference type="EMBL" id="JASPKY010000347">
    <property type="protein sequence ID" value="KAK9704569.1"/>
    <property type="molecule type" value="Genomic_DNA"/>
</dbReference>
<organism evidence="1 2">
    <name type="scientific">Popillia japonica</name>
    <name type="common">Japanese beetle</name>
    <dbReference type="NCBI Taxonomy" id="7064"/>
    <lineage>
        <taxon>Eukaryota</taxon>
        <taxon>Metazoa</taxon>
        <taxon>Ecdysozoa</taxon>
        <taxon>Arthropoda</taxon>
        <taxon>Hexapoda</taxon>
        <taxon>Insecta</taxon>
        <taxon>Pterygota</taxon>
        <taxon>Neoptera</taxon>
        <taxon>Endopterygota</taxon>
        <taxon>Coleoptera</taxon>
        <taxon>Polyphaga</taxon>
        <taxon>Scarabaeiformia</taxon>
        <taxon>Scarabaeidae</taxon>
        <taxon>Rutelinae</taxon>
        <taxon>Popillia</taxon>
    </lineage>
</organism>
<evidence type="ECO:0000313" key="2">
    <source>
        <dbReference type="Proteomes" id="UP001458880"/>
    </source>
</evidence>
<protein>
    <recommendedName>
        <fullName evidence="3">PiggyBac transposable element-derived protein 4 C-terminal zinc-ribbon domain-containing protein</fullName>
    </recommendedName>
</protein>
<name>A0AAW1JKE9_POPJA</name>
<comment type="caution">
    <text evidence="1">The sequence shown here is derived from an EMBL/GenBank/DDBJ whole genome shotgun (WGS) entry which is preliminary data.</text>
</comment>
<keyword evidence="2" id="KW-1185">Reference proteome</keyword>
<reference evidence="1 2" key="1">
    <citation type="journal article" date="2024" name="BMC Genomics">
        <title>De novo assembly and annotation of Popillia japonica's genome with initial clues to its potential as an invasive pest.</title>
        <authorList>
            <person name="Cucini C."/>
            <person name="Boschi S."/>
            <person name="Funari R."/>
            <person name="Cardaioli E."/>
            <person name="Iannotti N."/>
            <person name="Marturano G."/>
            <person name="Paoli F."/>
            <person name="Bruttini M."/>
            <person name="Carapelli A."/>
            <person name="Frati F."/>
            <person name="Nardi F."/>
        </authorList>
    </citation>
    <scope>NUCLEOTIDE SEQUENCE [LARGE SCALE GENOMIC DNA]</scope>
    <source>
        <strain evidence="1">DMR45628</strain>
    </source>
</reference>
<evidence type="ECO:0008006" key="3">
    <source>
        <dbReference type="Google" id="ProtNLM"/>
    </source>
</evidence>
<dbReference type="Proteomes" id="UP001458880">
    <property type="component" value="Unassembled WGS sequence"/>
</dbReference>
<proteinExistence type="predicted"/>
<evidence type="ECO:0000313" key="1">
    <source>
        <dbReference type="EMBL" id="KAK9704569.1"/>
    </source>
</evidence>
<dbReference type="AlphaFoldDB" id="A0AAW1JKE9"/>